<accession>A0A8S3Y0M5</accession>
<keyword evidence="2" id="KW-1185">Reference proteome</keyword>
<dbReference type="EMBL" id="CAJQZP010001411">
    <property type="protein sequence ID" value="CAG5044472.1"/>
    <property type="molecule type" value="Genomic_DNA"/>
</dbReference>
<name>A0A8S3Y0M5_PARAO</name>
<proteinExistence type="predicted"/>
<reference evidence="1" key="1">
    <citation type="submission" date="2021-04" db="EMBL/GenBank/DDBJ databases">
        <authorList>
            <person name="Tunstrom K."/>
        </authorList>
    </citation>
    <scope>NUCLEOTIDE SEQUENCE</scope>
</reference>
<organism evidence="1 2">
    <name type="scientific">Parnassius apollo</name>
    <name type="common">Apollo butterfly</name>
    <name type="synonym">Papilio apollo</name>
    <dbReference type="NCBI Taxonomy" id="110799"/>
    <lineage>
        <taxon>Eukaryota</taxon>
        <taxon>Metazoa</taxon>
        <taxon>Ecdysozoa</taxon>
        <taxon>Arthropoda</taxon>
        <taxon>Hexapoda</taxon>
        <taxon>Insecta</taxon>
        <taxon>Pterygota</taxon>
        <taxon>Neoptera</taxon>
        <taxon>Endopterygota</taxon>
        <taxon>Lepidoptera</taxon>
        <taxon>Glossata</taxon>
        <taxon>Ditrysia</taxon>
        <taxon>Papilionoidea</taxon>
        <taxon>Papilionidae</taxon>
        <taxon>Parnassiinae</taxon>
        <taxon>Parnassini</taxon>
        <taxon>Parnassius</taxon>
        <taxon>Parnassius</taxon>
    </lineage>
</organism>
<dbReference type="Proteomes" id="UP000691718">
    <property type="component" value="Unassembled WGS sequence"/>
</dbReference>
<feature type="non-terminal residue" evidence="1">
    <location>
        <position position="1"/>
    </location>
</feature>
<protein>
    <submittedName>
        <fullName evidence="1">(apollo) hypothetical protein</fullName>
    </submittedName>
</protein>
<sequence>MRFLQSAINRLNTPPNHHFLKMWACDPALTTEIMNSYQVAGPLFVQALQSFLAVQCALSGDHLWPADATEAVLE</sequence>
<dbReference type="OrthoDB" id="269227at2759"/>
<evidence type="ECO:0000313" key="2">
    <source>
        <dbReference type="Proteomes" id="UP000691718"/>
    </source>
</evidence>
<dbReference type="AlphaFoldDB" id="A0A8S3Y0M5"/>
<evidence type="ECO:0000313" key="1">
    <source>
        <dbReference type="EMBL" id="CAG5044472.1"/>
    </source>
</evidence>
<comment type="caution">
    <text evidence="1">The sequence shown here is derived from an EMBL/GenBank/DDBJ whole genome shotgun (WGS) entry which is preliminary data.</text>
</comment>
<gene>
    <name evidence="1" type="ORF">PAPOLLO_LOCUS23061</name>
</gene>